<accession>A0A553ZTK4</accession>
<gene>
    <name evidence="4" type="ORF">FN960_19505</name>
</gene>
<dbReference type="GO" id="GO:0008233">
    <property type="term" value="F:peptidase activity"/>
    <property type="evidence" value="ECO:0007669"/>
    <property type="project" value="InterPro"/>
</dbReference>
<protein>
    <submittedName>
        <fullName evidence="4">M15 family metallopeptidase</fullName>
    </submittedName>
</protein>
<name>A0A553ZTK4_9BACI</name>
<dbReference type="Gene3D" id="3.30.1380.10">
    <property type="match status" value="1"/>
</dbReference>
<dbReference type="GO" id="GO:0006508">
    <property type="term" value="P:proteolysis"/>
    <property type="evidence" value="ECO:0007669"/>
    <property type="project" value="InterPro"/>
</dbReference>
<evidence type="ECO:0000256" key="1">
    <source>
        <dbReference type="SAM" id="MobiDB-lite"/>
    </source>
</evidence>
<dbReference type="SUPFAM" id="SSF55166">
    <property type="entry name" value="Hedgehog/DD-peptidase"/>
    <property type="match status" value="1"/>
</dbReference>
<sequence>MKKNLWCIVAVSALVLSSCSPYSQQPSHDEPEREENPDSQISGTDGSSDNETEQGDPIDEAPLSDHEPDAEHPSDDEDQDEQPHDDTTISLPSEYMNQIEEVDGQAIIQNPDNILAFVNHDYLLPSDYIPDDLVIPDVKFSYGYQDTDKSYMREEAAAALEGLFGAAQEEGIELAAVSGYRSYDRQEELYEQAISRSGPEQEFVAKPGSSEHQSGLAMDVSSSSVNYGLVQEYENTKEGQWLAEHAHHFGFIIRYQKDKEDITGYGYEPWHIRYVGESAIEIYESQLVLEEFFDLVEEV</sequence>
<feature type="compositionally biased region" description="Polar residues" evidence="1">
    <location>
        <begin position="38"/>
        <end position="47"/>
    </location>
</feature>
<dbReference type="InterPro" id="IPR009045">
    <property type="entry name" value="Zn_M74/Hedgehog-like"/>
</dbReference>
<dbReference type="InterPro" id="IPR003709">
    <property type="entry name" value="VanY-like_core_dom"/>
</dbReference>
<keyword evidence="5" id="KW-1185">Reference proteome</keyword>
<dbReference type="EMBL" id="VLXZ01000019">
    <property type="protein sequence ID" value="TSB44792.1"/>
    <property type="molecule type" value="Genomic_DNA"/>
</dbReference>
<evidence type="ECO:0000256" key="2">
    <source>
        <dbReference type="SAM" id="SignalP"/>
    </source>
</evidence>
<dbReference type="OrthoDB" id="9792074at2"/>
<dbReference type="InterPro" id="IPR052179">
    <property type="entry name" value="DD-CPase-like"/>
</dbReference>
<organism evidence="4 5">
    <name type="scientific">Alkalicoccobacillus porphyridii</name>
    <dbReference type="NCBI Taxonomy" id="2597270"/>
    <lineage>
        <taxon>Bacteria</taxon>
        <taxon>Bacillati</taxon>
        <taxon>Bacillota</taxon>
        <taxon>Bacilli</taxon>
        <taxon>Bacillales</taxon>
        <taxon>Bacillaceae</taxon>
        <taxon>Alkalicoccobacillus</taxon>
    </lineage>
</organism>
<dbReference type="CDD" id="cd14852">
    <property type="entry name" value="LD-carboxypeptidase"/>
    <property type="match status" value="1"/>
</dbReference>
<proteinExistence type="predicted"/>
<dbReference type="RefSeq" id="WP_143850554.1">
    <property type="nucleotide sequence ID" value="NZ_VLXZ01000019.1"/>
</dbReference>
<dbReference type="PROSITE" id="PS51257">
    <property type="entry name" value="PROKAR_LIPOPROTEIN"/>
    <property type="match status" value="1"/>
</dbReference>
<evidence type="ECO:0000313" key="5">
    <source>
        <dbReference type="Proteomes" id="UP000318521"/>
    </source>
</evidence>
<dbReference type="Proteomes" id="UP000318521">
    <property type="component" value="Unassembled WGS sequence"/>
</dbReference>
<feature type="region of interest" description="Disordered" evidence="1">
    <location>
        <begin position="18"/>
        <end position="89"/>
    </location>
</feature>
<feature type="signal peptide" evidence="2">
    <location>
        <begin position="1"/>
        <end position="23"/>
    </location>
</feature>
<feature type="compositionally biased region" description="Acidic residues" evidence="1">
    <location>
        <begin position="48"/>
        <end position="59"/>
    </location>
</feature>
<feature type="compositionally biased region" description="Basic and acidic residues" evidence="1">
    <location>
        <begin position="27"/>
        <end position="36"/>
    </location>
</feature>
<dbReference type="AlphaFoldDB" id="A0A553ZTK4"/>
<keyword evidence="2" id="KW-0732">Signal</keyword>
<comment type="caution">
    <text evidence="4">The sequence shown here is derived from an EMBL/GenBank/DDBJ whole genome shotgun (WGS) entry which is preliminary data.</text>
</comment>
<feature type="domain" description="D-alanyl-D-alanine carboxypeptidase-like core" evidence="3">
    <location>
        <begin position="150"/>
        <end position="276"/>
    </location>
</feature>
<evidence type="ECO:0000259" key="3">
    <source>
        <dbReference type="Pfam" id="PF02557"/>
    </source>
</evidence>
<dbReference type="Pfam" id="PF02557">
    <property type="entry name" value="VanY"/>
    <property type="match status" value="1"/>
</dbReference>
<feature type="compositionally biased region" description="Basic and acidic residues" evidence="1">
    <location>
        <begin position="63"/>
        <end position="73"/>
    </location>
</feature>
<dbReference type="PANTHER" id="PTHR34385:SF1">
    <property type="entry name" value="PEPTIDOGLYCAN L-ALANYL-D-GLUTAMATE ENDOPEPTIDASE CWLK"/>
    <property type="match status" value="1"/>
</dbReference>
<feature type="chain" id="PRO_5039070825" evidence="2">
    <location>
        <begin position="24"/>
        <end position="299"/>
    </location>
</feature>
<dbReference type="PANTHER" id="PTHR34385">
    <property type="entry name" value="D-ALANYL-D-ALANINE CARBOXYPEPTIDASE"/>
    <property type="match status" value="1"/>
</dbReference>
<reference evidence="4 5" key="1">
    <citation type="submission" date="2019-07" db="EMBL/GenBank/DDBJ databases">
        <authorList>
            <person name="Park Y.J."/>
            <person name="Jeong S.E."/>
            <person name="Jung H.S."/>
        </authorList>
    </citation>
    <scope>NUCLEOTIDE SEQUENCE [LARGE SCALE GENOMIC DNA]</scope>
    <source>
        <strain evidence="5">P16(2019)</strain>
    </source>
</reference>
<evidence type="ECO:0000313" key="4">
    <source>
        <dbReference type="EMBL" id="TSB44792.1"/>
    </source>
</evidence>
<dbReference type="InterPro" id="IPR058193">
    <property type="entry name" value="VanY/YodJ_core_dom"/>
</dbReference>